<accession>A0AA39P0L8</accession>
<evidence type="ECO:0008006" key="3">
    <source>
        <dbReference type="Google" id="ProtNLM"/>
    </source>
</evidence>
<dbReference type="InterPro" id="IPR032675">
    <property type="entry name" value="LRR_dom_sf"/>
</dbReference>
<dbReference type="Gene3D" id="3.80.10.10">
    <property type="entry name" value="Ribonuclease Inhibitor"/>
    <property type="match status" value="1"/>
</dbReference>
<protein>
    <recommendedName>
        <fullName evidence="3">F-box domain-containing protein</fullName>
    </recommendedName>
</protein>
<evidence type="ECO:0000313" key="2">
    <source>
        <dbReference type="Proteomes" id="UP001175228"/>
    </source>
</evidence>
<name>A0AA39P0L8_9AGAR</name>
<proteinExistence type="predicted"/>
<sequence length="564" mass="64001">MAYLPKLIGSPRMFWKFDVPYDYSLPLTSGDELSTHLLSHNPKIAQEFCLRMPLCGTYMNRHDNVSEADPPFIFFPSLSGSLPPCSYMHLGYSAQPNLMVQRRIPPEIWQEIFLHCLPDLQKIKYYNTSDLVPCPPSTHDAPLLLLLVCRTWRYWALRTPRLWARLSVEVSWGKSYPSVSQTHAWLQRSQSAPLTFSFRQNGDWTEDHITTSIFLQQFLQHMHRWQHVSLHLNGTLAVSTLAKHNETVPRELRSMYLSLVAPSEVLAMKDEFASALNHFTSAPNFSSLVIGGVNVFQCLEDHRRIQWERLTEIKLDDVNYIDTCLALFSMCKNLVSCTMGVLHTGYPPASEPLVPPPGTITLPNLTSLTLNVNNEDLCRLFPKLHVPELQELAIYSYSQTWPQAAFSSWLERSKCALTRVELRDTRMRQEQFLQCLRLASFATVTELVMNEEGWMPEDWSGLISRAAIAELTVSEDKGECLLPKLQSLDLSGRCVEEDSGAAVIKMIASRCHAGANGVVRLRKISWSMVAEYDYLEAADLAILKALENHGLEADVCTGETSCWC</sequence>
<dbReference type="Proteomes" id="UP001175228">
    <property type="component" value="Unassembled WGS sequence"/>
</dbReference>
<dbReference type="SUPFAM" id="SSF52047">
    <property type="entry name" value="RNI-like"/>
    <property type="match status" value="1"/>
</dbReference>
<gene>
    <name evidence="1" type="ORF">EDD18DRAFT_213962</name>
</gene>
<organism evidence="1 2">
    <name type="scientific">Armillaria luteobubalina</name>
    <dbReference type="NCBI Taxonomy" id="153913"/>
    <lineage>
        <taxon>Eukaryota</taxon>
        <taxon>Fungi</taxon>
        <taxon>Dikarya</taxon>
        <taxon>Basidiomycota</taxon>
        <taxon>Agaricomycotina</taxon>
        <taxon>Agaricomycetes</taxon>
        <taxon>Agaricomycetidae</taxon>
        <taxon>Agaricales</taxon>
        <taxon>Marasmiineae</taxon>
        <taxon>Physalacriaceae</taxon>
        <taxon>Armillaria</taxon>
    </lineage>
</organism>
<reference evidence="1" key="1">
    <citation type="submission" date="2023-06" db="EMBL/GenBank/DDBJ databases">
        <authorList>
            <consortium name="Lawrence Berkeley National Laboratory"/>
            <person name="Ahrendt S."/>
            <person name="Sahu N."/>
            <person name="Indic B."/>
            <person name="Wong-Bajracharya J."/>
            <person name="Merenyi Z."/>
            <person name="Ke H.-M."/>
            <person name="Monk M."/>
            <person name="Kocsube S."/>
            <person name="Drula E."/>
            <person name="Lipzen A."/>
            <person name="Balint B."/>
            <person name="Henrissat B."/>
            <person name="Andreopoulos B."/>
            <person name="Martin F.M."/>
            <person name="Harder C.B."/>
            <person name="Rigling D."/>
            <person name="Ford K.L."/>
            <person name="Foster G.D."/>
            <person name="Pangilinan J."/>
            <person name="Papanicolaou A."/>
            <person name="Barry K."/>
            <person name="LaButti K."/>
            <person name="Viragh M."/>
            <person name="Koriabine M."/>
            <person name="Yan M."/>
            <person name="Riley R."/>
            <person name="Champramary S."/>
            <person name="Plett K.L."/>
            <person name="Tsai I.J."/>
            <person name="Slot J."/>
            <person name="Sipos G."/>
            <person name="Plett J."/>
            <person name="Nagy L.G."/>
            <person name="Grigoriev I.V."/>
        </authorList>
    </citation>
    <scope>NUCLEOTIDE SEQUENCE</scope>
    <source>
        <strain evidence="1">HWK02</strain>
    </source>
</reference>
<dbReference type="AlphaFoldDB" id="A0AA39P0L8"/>
<keyword evidence="2" id="KW-1185">Reference proteome</keyword>
<evidence type="ECO:0000313" key="1">
    <source>
        <dbReference type="EMBL" id="KAK0475342.1"/>
    </source>
</evidence>
<comment type="caution">
    <text evidence="1">The sequence shown here is derived from an EMBL/GenBank/DDBJ whole genome shotgun (WGS) entry which is preliminary data.</text>
</comment>
<dbReference type="EMBL" id="JAUEPU010000152">
    <property type="protein sequence ID" value="KAK0475342.1"/>
    <property type="molecule type" value="Genomic_DNA"/>
</dbReference>